<reference evidence="3" key="1">
    <citation type="submission" date="2016-11" db="EMBL/GenBank/DDBJ databases">
        <authorList>
            <person name="Varghese N."/>
            <person name="Submissions S."/>
        </authorList>
    </citation>
    <scope>NUCLEOTIDE SEQUENCE [LARGE SCALE GENOMIC DNA]</scope>
    <source>
        <strain evidence="3">DSM 28223</strain>
    </source>
</reference>
<gene>
    <name evidence="2" type="ORF">SAMN04488044_1020</name>
</gene>
<evidence type="ECO:0000259" key="1">
    <source>
        <dbReference type="Pfam" id="PF20056"/>
    </source>
</evidence>
<dbReference type="RefSeq" id="WP_072791269.1">
    <property type="nucleotide sequence ID" value="NZ_FQWM01000001.1"/>
</dbReference>
<dbReference type="Pfam" id="PF20056">
    <property type="entry name" value="DUF6455"/>
    <property type="match status" value="1"/>
</dbReference>
<protein>
    <recommendedName>
        <fullName evidence="1">DUF6455 domain-containing protein</fullName>
    </recommendedName>
</protein>
<proteinExistence type="predicted"/>
<dbReference type="Proteomes" id="UP000184211">
    <property type="component" value="Unassembled WGS sequence"/>
</dbReference>
<dbReference type="InterPro" id="IPR045601">
    <property type="entry name" value="DUF6455"/>
</dbReference>
<dbReference type="STRING" id="870908.SAMN04488044_1020"/>
<evidence type="ECO:0000313" key="2">
    <source>
        <dbReference type="EMBL" id="SHG54028.1"/>
    </source>
</evidence>
<sequence>MNKPKTDKSPQTPLKSHVYLFDMMAEKLGKRLEGAVIDGDITADQLVAGVYRCSACTKAEDCAARLPSEEDLQQPYEYCRNQALFAKV</sequence>
<dbReference type="OrthoDB" id="7961152at2"/>
<keyword evidence="3" id="KW-1185">Reference proteome</keyword>
<dbReference type="EMBL" id="FQWM01000001">
    <property type="protein sequence ID" value="SHG54028.1"/>
    <property type="molecule type" value="Genomic_DNA"/>
</dbReference>
<dbReference type="AlphaFoldDB" id="A0A1M5KMM0"/>
<feature type="domain" description="DUF6455" evidence="1">
    <location>
        <begin position="11"/>
        <end position="87"/>
    </location>
</feature>
<name>A0A1M5KMM0_9RHOB</name>
<evidence type="ECO:0000313" key="3">
    <source>
        <dbReference type="Proteomes" id="UP000184211"/>
    </source>
</evidence>
<organism evidence="2 3">
    <name type="scientific">Cognatishimia maritima</name>
    <dbReference type="NCBI Taxonomy" id="870908"/>
    <lineage>
        <taxon>Bacteria</taxon>
        <taxon>Pseudomonadati</taxon>
        <taxon>Pseudomonadota</taxon>
        <taxon>Alphaproteobacteria</taxon>
        <taxon>Rhodobacterales</taxon>
        <taxon>Paracoccaceae</taxon>
        <taxon>Cognatishimia</taxon>
    </lineage>
</organism>
<accession>A0A1M5KMM0</accession>